<evidence type="ECO:0000256" key="2">
    <source>
        <dbReference type="ARBA" id="ARBA00022553"/>
    </source>
</evidence>
<dbReference type="EMBL" id="JARJCN010000035">
    <property type="protein sequence ID" value="KAJ7085159.1"/>
    <property type="molecule type" value="Genomic_DNA"/>
</dbReference>
<evidence type="ECO:0000313" key="4">
    <source>
        <dbReference type="EMBL" id="KAJ7085159.1"/>
    </source>
</evidence>
<feature type="domain" description="Polyketide synthase-like phosphopantetheine-binding" evidence="3">
    <location>
        <begin position="507"/>
        <end position="587"/>
    </location>
</feature>
<name>A0AAD6U0Z9_9AGAR</name>
<protein>
    <submittedName>
        <fullName evidence="4">Nonribosomal peptide synthetase</fullName>
    </submittedName>
</protein>
<dbReference type="InterPro" id="IPR036736">
    <property type="entry name" value="ACP-like_sf"/>
</dbReference>
<dbReference type="SMART" id="SM00823">
    <property type="entry name" value="PKS_PP"/>
    <property type="match status" value="1"/>
</dbReference>
<reference evidence="4" key="1">
    <citation type="submission" date="2023-03" db="EMBL/GenBank/DDBJ databases">
        <title>Massive genome expansion in bonnet fungi (Mycena s.s.) driven by repeated elements and novel gene families across ecological guilds.</title>
        <authorList>
            <consortium name="Lawrence Berkeley National Laboratory"/>
            <person name="Harder C.B."/>
            <person name="Miyauchi S."/>
            <person name="Viragh M."/>
            <person name="Kuo A."/>
            <person name="Thoen E."/>
            <person name="Andreopoulos B."/>
            <person name="Lu D."/>
            <person name="Skrede I."/>
            <person name="Drula E."/>
            <person name="Henrissat B."/>
            <person name="Morin E."/>
            <person name="Kohler A."/>
            <person name="Barry K."/>
            <person name="LaButti K."/>
            <person name="Morin E."/>
            <person name="Salamov A."/>
            <person name="Lipzen A."/>
            <person name="Mereny Z."/>
            <person name="Hegedus B."/>
            <person name="Baldrian P."/>
            <person name="Stursova M."/>
            <person name="Weitz H."/>
            <person name="Taylor A."/>
            <person name="Grigoriev I.V."/>
            <person name="Nagy L.G."/>
            <person name="Martin F."/>
            <person name="Kauserud H."/>
        </authorList>
    </citation>
    <scope>NUCLEOTIDE SEQUENCE</scope>
    <source>
        <strain evidence="4">CBHHK173m</strain>
    </source>
</reference>
<keyword evidence="5" id="KW-1185">Reference proteome</keyword>
<dbReference type="Gene3D" id="3.40.50.12780">
    <property type="entry name" value="N-terminal domain of ligase-like"/>
    <property type="match status" value="1"/>
</dbReference>
<dbReference type="InterPro" id="IPR020806">
    <property type="entry name" value="PKS_PP-bd"/>
</dbReference>
<sequence>MVAGIVPFPMSHRNSAAAMIHLLSGTGAHRLMTTKSSLAHLVDDVAAESSAQTPPYELSIDEIPLLGDIYPHLGRETLEHAFVPYPEPEEITSMDDVVLYLHSSGEPHPSFPPWKLKLRTPGSTGFPKVIPWTHRTMIHYASLDLVAEWAEISPRHAAGALPPFHSLSVMFQLMFPLLAGGTACIYPPVAAATRYGVPVAPTPQNALDNARKARATGIAAVPSVIQEWQSPEQVAYLKTLNIVGTGGGPLSYQVGDALVRQGVKLVSVYGTTEIGGPITIKGRLAEIEAGEWMWMQFSSRVNIRWVPQGDEIFECQFLTVPETHQVAVENLPDSRGYSTRDLWERHPSKPYLYRIVGRLDDVIIMANGEKTVPGPMEDTLMSSTLIMGAVMFGRERKQVGVLVEPAPGHQFDPKDEEQLAKFRNSIWQVVEEANKDAPAFSRIYKEMILVVDPGKPMVRAPKGTVIKKRTIALYDEEIARLYDTIEASTNAESNVEPPATWTTRDLEPWLAMHASSIAGRDVEARLDLFDQGFDSLSATFLRHRITGALTSSEGAEKAKRAAQKVPQSFVYAHPSVDQLASAIIDLLYNDNAGSNHGRKAAIEDMIAKYSHGLDQTLQTGQHFNSDGPVVLLTGSTGGLGSHILEMLLSLSSVERVYAFNRRGKVPVSDRQKDAFHERALDICLLSSKKLVYLEGDTTKHDLGLPDDVYAMLRDTITVIIHNAWTLDFNRTLSSFEPHIKGTRNLIDLARRSPHAAAIRFLFTSSIGTAQGWDRKHGPFPEELLFDSGVAVGAGYGESKYVSERIVAASGLQATSFRIGQITGSTRNGAWATTDWVPALVKSSIALGAFPTNPSDTAAWIPPEAVTRTIVDAALSATRPPPALNLVHPRPVSWDSLMAGMAGLAQRNLVPFEDWVQLLATRATRATAQDMENIPGIKLLDFFTAMATARESTRFSTVKSEALSDAMRAMDALTAEDSARWMRYWRENGFVDF</sequence>
<gene>
    <name evidence="4" type="ORF">B0H15DRAFT_379049</name>
</gene>
<dbReference type="Proteomes" id="UP001222325">
    <property type="component" value="Unassembled WGS sequence"/>
</dbReference>
<comment type="caution">
    <text evidence="4">The sequence shown here is derived from an EMBL/GenBank/DDBJ whole genome shotgun (WGS) entry which is preliminary data.</text>
</comment>
<accession>A0AAD6U0Z9</accession>
<dbReference type="SUPFAM" id="SSF51735">
    <property type="entry name" value="NAD(P)-binding Rossmann-fold domains"/>
    <property type="match status" value="1"/>
</dbReference>
<dbReference type="Gene3D" id="3.40.50.720">
    <property type="entry name" value="NAD(P)-binding Rossmann-like Domain"/>
    <property type="match status" value="1"/>
</dbReference>
<keyword evidence="1" id="KW-0596">Phosphopantetheine</keyword>
<keyword evidence="2" id="KW-0597">Phosphoprotein</keyword>
<evidence type="ECO:0000259" key="3">
    <source>
        <dbReference type="SMART" id="SM00823"/>
    </source>
</evidence>
<dbReference type="SUPFAM" id="SSF56801">
    <property type="entry name" value="Acetyl-CoA synthetase-like"/>
    <property type="match status" value="1"/>
</dbReference>
<dbReference type="InterPro" id="IPR036291">
    <property type="entry name" value="NAD(P)-bd_dom_sf"/>
</dbReference>
<dbReference type="InterPro" id="IPR051414">
    <property type="entry name" value="Adenylate-forming_Reductase"/>
</dbReference>
<dbReference type="Pfam" id="PF07993">
    <property type="entry name" value="NAD_binding_4"/>
    <property type="match status" value="1"/>
</dbReference>
<dbReference type="InterPro" id="IPR013120">
    <property type="entry name" value="FAR_NAD-bd"/>
</dbReference>
<dbReference type="InterPro" id="IPR000873">
    <property type="entry name" value="AMP-dep_synth/lig_dom"/>
</dbReference>
<dbReference type="PANTHER" id="PTHR43439:SF2">
    <property type="entry name" value="ENZYME, PUTATIVE (JCVI)-RELATED"/>
    <property type="match status" value="1"/>
</dbReference>
<dbReference type="InterPro" id="IPR042099">
    <property type="entry name" value="ANL_N_sf"/>
</dbReference>
<dbReference type="PANTHER" id="PTHR43439">
    <property type="entry name" value="PHENYLACETATE-COENZYME A LIGASE"/>
    <property type="match status" value="1"/>
</dbReference>
<dbReference type="SUPFAM" id="SSF47336">
    <property type="entry name" value="ACP-like"/>
    <property type="match status" value="1"/>
</dbReference>
<dbReference type="Pfam" id="PF23562">
    <property type="entry name" value="AMP-binding_C_3"/>
    <property type="match status" value="1"/>
</dbReference>
<proteinExistence type="predicted"/>
<dbReference type="Pfam" id="PF00501">
    <property type="entry name" value="AMP-binding"/>
    <property type="match status" value="1"/>
</dbReference>
<evidence type="ECO:0000313" key="5">
    <source>
        <dbReference type="Proteomes" id="UP001222325"/>
    </source>
</evidence>
<organism evidence="4 5">
    <name type="scientific">Mycena belliarum</name>
    <dbReference type="NCBI Taxonomy" id="1033014"/>
    <lineage>
        <taxon>Eukaryota</taxon>
        <taxon>Fungi</taxon>
        <taxon>Dikarya</taxon>
        <taxon>Basidiomycota</taxon>
        <taxon>Agaricomycotina</taxon>
        <taxon>Agaricomycetes</taxon>
        <taxon>Agaricomycetidae</taxon>
        <taxon>Agaricales</taxon>
        <taxon>Marasmiineae</taxon>
        <taxon>Mycenaceae</taxon>
        <taxon>Mycena</taxon>
    </lineage>
</organism>
<dbReference type="AlphaFoldDB" id="A0AAD6U0Z9"/>
<evidence type="ECO:0000256" key="1">
    <source>
        <dbReference type="ARBA" id="ARBA00022450"/>
    </source>
</evidence>
<dbReference type="GO" id="GO:0031177">
    <property type="term" value="F:phosphopantetheine binding"/>
    <property type="evidence" value="ECO:0007669"/>
    <property type="project" value="InterPro"/>
</dbReference>